<sequence>MSVGGAGTDPSEVGSHQPQAASAPNGKHMSDEPATSEDATPIEAGMVVYDDDGTALGVVDGFTAAGFEVDIDAEVEDEDGDRAVDVSDPEIDEEEVTSVNREERETEQQEQVPGQEFGEGYLQWRCDDCGEIGDLEDGLPTECPNCGSDAVYRKRED</sequence>
<dbReference type="AlphaFoldDB" id="A0A1I6G3Y0"/>
<feature type="region of interest" description="Disordered" evidence="1">
    <location>
        <begin position="71"/>
        <end position="119"/>
    </location>
</feature>
<feature type="domain" description="DUF7130" evidence="2">
    <location>
        <begin position="71"/>
        <end position="157"/>
    </location>
</feature>
<dbReference type="InterPro" id="IPR055554">
    <property type="entry name" value="DUF7130"/>
</dbReference>
<evidence type="ECO:0000313" key="3">
    <source>
        <dbReference type="EMBL" id="SFR36757.1"/>
    </source>
</evidence>
<organism evidence="3 4">
    <name type="scientific">Halogeometricum rufum</name>
    <dbReference type="NCBI Taxonomy" id="553469"/>
    <lineage>
        <taxon>Archaea</taxon>
        <taxon>Methanobacteriati</taxon>
        <taxon>Methanobacteriota</taxon>
        <taxon>Stenosarchaea group</taxon>
        <taxon>Halobacteria</taxon>
        <taxon>Halobacteriales</taxon>
        <taxon>Haloferacaceae</taxon>
        <taxon>Halogeometricum</taxon>
    </lineage>
</organism>
<evidence type="ECO:0000256" key="1">
    <source>
        <dbReference type="SAM" id="MobiDB-lite"/>
    </source>
</evidence>
<proteinExistence type="predicted"/>
<reference evidence="4" key="1">
    <citation type="submission" date="2016-10" db="EMBL/GenBank/DDBJ databases">
        <authorList>
            <person name="Varghese N."/>
            <person name="Submissions S."/>
        </authorList>
    </citation>
    <scope>NUCLEOTIDE SEQUENCE [LARGE SCALE GENOMIC DNA]</scope>
    <source>
        <strain evidence="4">CGMCC 1.7736</strain>
    </source>
</reference>
<feature type="compositionally biased region" description="Acidic residues" evidence="1">
    <location>
        <begin position="87"/>
        <end position="96"/>
    </location>
</feature>
<name>A0A1I6G3Y0_9EURY</name>
<dbReference type="InterPro" id="IPR029040">
    <property type="entry name" value="RPABC4/Spt4"/>
</dbReference>
<protein>
    <recommendedName>
        <fullName evidence="2">DUF7130 domain-containing protein</fullName>
    </recommendedName>
</protein>
<dbReference type="Proteomes" id="UP000198531">
    <property type="component" value="Unassembled WGS sequence"/>
</dbReference>
<keyword evidence="4" id="KW-1185">Reference proteome</keyword>
<evidence type="ECO:0000313" key="4">
    <source>
        <dbReference type="Proteomes" id="UP000198531"/>
    </source>
</evidence>
<gene>
    <name evidence="3" type="ORF">SAMN04487947_0509</name>
</gene>
<evidence type="ECO:0000259" key="2">
    <source>
        <dbReference type="Pfam" id="PF23458"/>
    </source>
</evidence>
<feature type="compositionally biased region" description="Acidic residues" evidence="1">
    <location>
        <begin position="71"/>
        <end position="80"/>
    </location>
</feature>
<accession>A0A1I6G3Y0</accession>
<feature type="region of interest" description="Disordered" evidence="1">
    <location>
        <begin position="1"/>
        <end position="45"/>
    </location>
</feature>
<dbReference type="Pfam" id="PF23458">
    <property type="entry name" value="DUF7130"/>
    <property type="match status" value="1"/>
</dbReference>
<dbReference type="SUPFAM" id="SSF63393">
    <property type="entry name" value="RNA polymerase subunits"/>
    <property type="match status" value="1"/>
</dbReference>
<dbReference type="STRING" id="553469.SAMN04487947_0509"/>
<dbReference type="EMBL" id="FOYT01000001">
    <property type="protein sequence ID" value="SFR36757.1"/>
    <property type="molecule type" value="Genomic_DNA"/>
</dbReference>